<evidence type="ECO:0000256" key="3">
    <source>
        <dbReference type="ARBA" id="ARBA00031870"/>
    </source>
</evidence>
<dbReference type="PANTHER" id="PTHR21600">
    <property type="entry name" value="MITOCHONDRIAL RNA PSEUDOURIDINE SYNTHASE"/>
    <property type="match status" value="1"/>
</dbReference>
<dbReference type="InterPro" id="IPR050188">
    <property type="entry name" value="RluA_PseudoU_synthase"/>
</dbReference>
<name>A0A140DV76_9FIRM</name>
<dbReference type="Proteomes" id="UP000069771">
    <property type="component" value="Chromosome"/>
</dbReference>
<dbReference type="InterPro" id="IPR020103">
    <property type="entry name" value="PsdUridine_synth_cat_dom_sf"/>
</dbReference>
<dbReference type="PANTHER" id="PTHR21600:SF87">
    <property type="entry name" value="RNA PSEUDOURIDYLATE SYNTHASE DOMAIN-CONTAINING PROTEIN 1"/>
    <property type="match status" value="1"/>
</dbReference>
<gene>
    <name evidence="6" type="ORF">AALO17_14190</name>
</gene>
<comment type="similarity">
    <text evidence="2">Belongs to the pseudouridine synthase RluA family.</text>
</comment>
<dbReference type="STRING" id="1702221.AALO17_14190"/>
<protein>
    <recommendedName>
        <fullName evidence="3">RNA pseudouridylate synthase</fullName>
    </recommendedName>
    <alternativeName>
        <fullName evidence="4">RNA-uridine isomerase</fullName>
    </alternativeName>
</protein>
<sequence length="304" mass="35107">MEHNIQVQTLPSGDLQVRLEEPMTGAQLVEKLGISREKDKTLKILENGQPVANRGRMLESRVVTLRQPVPEEIPYSFEPVDVIYEDQWCLVVNKPAFLLVHDDGQTPDNLTSRVNAHLAESGWPYPAQAVNRIDREATGLVLFCKNPLFQNWFDRQMEDRTAQKEYYAVLEGLLERRHVDLNNPIGRNRHEAEKMIVYPKGKASHTHLERIARRGTRTLVKARITTGRKHQIRVHAAHQGHAVVNDALYGEKADDRGLLLQSARIVFRQPVTNQQIEVEIPMDPRFREFRKPPRRPRKGTTHRR</sequence>
<dbReference type="GO" id="GO:0000455">
    <property type="term" value="P:enzyme-directed rRNA pseudouridine synthesis"/>
    <property type="evidence" value="ECO:0007669"/>
    <property type="project" value="TreeGrafter"/>
</dbReference>
<dbReference type="GeneID" id="78478123"/>
<evidence type="ECO:0000313" key="7">
    <source>
        <dbReference type="Proteomes" id="UP000069771"/>
    </source>
</evidence>
<proteinExistence type="inferred from homology"/>
<dbReference type="OrthoDB" id="9807829at2"/>
<accession>A0A140DV76</accession>
<dbReference type="Pfam" id="PF00849">
    <property type="entry name" value="PseudoU_synth_2"/>
    <property type="match status" value="1"/>
</dbReference>
<comment type="catalytic activity">
    <reaction evidence="1">
        <text>a uridine in RNA = a pseudouridine in RNA</text>
        <dbReference type="Rhea" id="RHEA:48348"/>
        <dbReference type="Rhea" id="RHEA-COMP:12068"/>
        <dbReference type="Rhea" id="RHEA-COMP:12069"/>
        <dbReference type="ChEBI" id="CHEBI:65314"/>
        <dbReference type="ChEBI" id="CHEBI:65315"/>
    </reaction>
</comment>
<organism evidence="6 7">
    <name type="scientific">Faecalibaculum rodentium</name>
    <dbReference type="NCBI Taxonomy" id="1702221"/>
    <lineage>
        <taxon>Bacteria</taxon>
        <taxon>Bacillati</taxon>
        <taxon>Bacillota</taxon>
        <taxon>Erysipelotrichia</taxon>
        <taxon>Erysipelotrichales</taxon>
        <taxon>Erysipelotrichaceae</taxon>
        <taxon>Faecalibaculum</taxon>
    </lineage>
</organism>
<evidence type="ECO:0000313" key="6">
    <source>
        <dbReference type="EMBL" id="AMK54553.1"/>
    </source>
</evidence>
<dbReference type="GO" id="GO:0009982">
    <property type="term" value="F:pseudouridine synthase activity"/>
    <property type="evidence" value="ECO:0007669"/>
    <property type="project" value="InterPro"/>
</dbReference>
<dbReference type="CDD" id="cd02869">
    <property type="entry name" value="PseudoU_synth_RluA_like"/>
    <property type="match status" value="1"/>
</dbReference>
<feature type="domain" description="Pseudouridine synthase RsuA/RluA-like" evidence="5">
    <location>
        <begin position="90"/>
        <end position="238"/>
    </location>
</feature>
<evidence type="ECO:0000256" key="4">
    <source>
        <dbReference type="ARBA" id="ARBA00033164"/>
    </source>
</evidence>
<keyword evidence="7" id="KW-1185">Reference proteome</keyword>
<evidence type="ECO:0000256" key="2">
    <source>
        <dbReference type="ARBA" id="ARBA00010876"/>
    </source>
</evidence>
<dbReference type="KEGG" id="fro:AALO17_14190"/>
<dbReference type="SUPFAM" id="SSF55120">
    <property type="entry name" value="Pseudouridine synthase"/>
    <property type="match status" value="1"/>
</dbReference>
<reference evidence="6 7" key="1">
    <citation type="journal article" date="2016" name="Gut Pathog.">
        <title>Whole genome sequencing of "Faecalibaculum rodentium" ALO17, isolated from C57BL/6J laboratory mouse feces.</title>
        <authorList>
            <person name="Lim S."/>
            <person name="Chang D.H."/>
            <person name="Ahn S."/>
            <person name="Kim B.C."/>
        </authorList>
    </citation>
    <scope>NUCLEOTIDE SEQUENCE [LARGE SCALE GENOMIC DNA]</scope>
    <source>
        <strain evidence="6 7">Alo17</strain>
    </source>
</reference>
<evidence type="ECO:0000259" key="5">
    <source>
        <dbReference type="Pfam" id="PF00849"/>
    </source>
</evidence>
<dbReference type="GO" id="GO:0003723">
    <property type="term" value="F:RNA binding"/>
    <property type="evidence" value="ECO:0007669"/>
    <property type="project" value="InterPro"/>
</dbReference>
<dbReference type="RefSeq" id="WP_067557073.1">
    <property type="nucleotide sequence ID" value="NZ_CAMTBT010000068.1"/>
</dbReference>
<dbReference type="Gene3D" id="3.30.2350.10">
    <property type="entry name" value="Pseudouridine synthase"/>
    <property type="match status" value="1"/>
</dbReference>
<dbReference type="EMBL" id="CP011391">
    <property type="protein sequence ID" value="AMK54553.1"/>
    <property type="molecule type" value="Genomic_DNA"/>
</dbReference>
<dbReference type="AlphaFoldDB" id="A0A140DV76"/>
<dbReference type="InterPro" id="IPR006145">
    <property type="entry name" value="PsdUridine_synth_RsuA/RluA"/>
</dbReference>
<dbReference type="GO" id="GO:0140098">
    <property type="term" value="F:catalytic activity, acting on RNA"/>
    <property type="evidence" value="ECO:0007669"/>
    <property type="project" value="UniProtKB-ARBA"/>
</dbReference>
<evidence type="ECO:0000256" key="1">
    <source>
        <dbReference type="ARBA" id="ARBA00000073"/>
    </source>
</evidence>